<dbReference type="EMBL" id="AMCI01003690">
    <property type="protein sequence ID" value="EJW99695.1"/>
    <property type="molecule type" value="Genomic_DNA"/>
</dbReference>
<sequence>MIGMVNSGGAFNIRIFFNHRYRFGDFPWIFIFTLNIHFKATLPHLLF</sequence>
<evidence type="ECO:0000313" key="1">
    <source>
        <dbReference type="EMBL" id="EJW99695.1"/>
    </source>
</evidence>
<organism evidence="1">
    <name type="scientific">gut metagenome</name>
    <dbReference type="NCBI Taxonomy" id="749906"/>
    <lineage>
        <taxon>unclassified sequences</taxon>
        <taxon>metagenomes</taxon>
        <taxon>organismal metagenomes</taxon>
    </lineage>
</organism>
<name>J9CI19_9ZZZZ</name>
<accession>J9CI19</accession>
<gene>
    <name evidence="1" type="ORF">EVA_12200</name>
</gene>
<comment type="caution">
    <text evidence="1">The sequence shown here is derived from an EMBL/GenBank/DDBJ whole genome shotgun (WGS) entry which is preliminary data.</text>
</comment>
<reference evidence="1" key="1">
    <citation type="journal article" date="2012" name="PLoS ONE">
        <title>Gene sets for utilization of primary and secondary nutrition supplies in the distal gut of endangered iberian lynx.</title>
        <authorList>
            <person name="Alcaide M."/>
            <person name="Messina E."/>
            <person name="Richter M."/>
            <person name="Bargiela R."/>
            <person name="Peplies J."/>
            <person name="Huws S.A."/>
            <person name="Newbold C.J."/>
            <person name="Golyshin P.N."/>
            <person name="Simon M.A."/>
            <person name="Lopez G."/>
            <person name="Yakimov M.M."/>
            <person name="Ferrer M."/>
        </authorList>
    </citation>
    <scope>NUCLEOTIDE SEQUENCE</scope>
</reference>
<proteinExistence type="predicted"/>
<protein>
    <submittedName>
        <fullName evidence="1">Uncharacterized protein</fullName>
    </submittedName>
</protein>
<dbReference type="AlphaFoldDB" id="J9CI19"/>